<keyword evidence="5 10" id="KW-0597">Phosphoprotein</keyword>
<dbReference type="RefSeq" id="WP_192506209.1">
    <property type="nucleotide sequence ID" value="NZ_AQGV01000010.1"/>
</dbReference>
<evidence type="ECO:0000256" key="6">
    <source>
        <dbReference type="ARBA" id="ARBA00022692"/>
    </source>
</evidence>
<protein>
    <recommendedName>
        <fullName evidence="3">histidine kinase</fullName>
        <ecNumber evidence="3">2.7.13.3</ecNumber>
    </recommendedName>
</protein>
<dbReference type="EC" id="2.7.13.3" evidence="3"/>
<dbReference type="Pfam" id="PF00512">
    <property type="entry name" value="HisKA"/>
    <property type="match status" value="1"/>
</dbReference>
<keyword evidence="8" id="KW-0902">Two-component regulatory system</keyword>
<evidence type="ECO:0000256" key="7">
    <source>
        <dbReference type="ARBA" id="ARBA00022989"/>
    </source>
</evidence>
<dbReference type="Pfam" id="PF02518">
    <property type="entry name" value="HATPase_c"/>
    <property type="match status" value="1"/>
</dbReference>
<dbReference type="SUPFAM" id="SSF47384">
    <property type="entry name" value="Homodimeric domain of signal transducing histidine kinase"/>
    <property type="match status" value="1"/>
</dbReference>
<feature type="transmembrane region" description="Helical" evidence="12">
    <location>
        <begin position="63"/>
        <end position="79"/>
    </location>
</feature>
<dbReference type="InterPro" id="IPR011006">
    <property type="entry name" value="CheY-like_superfamily"/>
</dbReference>
<dbReference type="InterPro" id="IPR036097">
    <property type="entry name" value="HisK_dim/P_sf"/>
</dbReference>
<evidence type="ECO:0000256" key="10">
    <source>
        <dbReference type="PROSITE-ProRule" id="PRU00169"/>
    </source>
</evidence>
<keyword evidence="7 12" id="KW-1133">Transmembrane helix</keyword>
<dbReference type="InterPro" id="IPR001789">
    <property type="entry name" value="Sig_transdc_resp-reg_receiver"/>
</dbReference>
<reference evidence="16 17" key="1">
    <citation type="submission" date="2015-03" db="EMBL/GenBank/DDBJ databases">
        <title>Genome sequence of Pseudoalteromonas aurantia.</title>
        <authorList>
            <person name="Xie B.-B."/>
            <person name="Rong J.-C."/>
            <person name="Qin Q.-L."/>
            <person name="Zhang Y.-Z."/>
        </authorList>
    </citation>
    <scope>NUCLEOTIDE SEQUENCE [LARGE SCALE GENOMIC DNA]</scope>
    <source>
        <strain evidence="16 17">208</strain>
    </source>
</reference>
<evidence type="ECO:0000256" key="1">
    <source>
        <dbReference type="ARBA" id="ARBA00000085"/>
    </source>
</evidence>
<dbReference type="PANTHER" id="PTHR45339:SF1">
    <property type="entry name" value="HYBRID SIGNAL TRANSDUCTION HISTIDINE KINASE J"/>
    <property type="match status" value="1"/>
</dbReference>
<dbReference type="SMART" id="SM00448">
    <property type="entry name" value="REC"/>
    <property type="match status" value="1"/>
</dbReference>
<dbReference type="CDD" id="cd17546">
    <property type="entry name" value="REC_hyHK_CKI1_RcsC-like"/>
    <property type="match status" value="1"/>
</dbReference>
<dbReference type="EMBL" id="AQGV01000010">
    <property type="protein sequence ID" value="MBE0366700.1"/>
    <property type="molecule type" value="Genomic_DNA"/>
</dbReference>
<proteinExistence type="predicted"/>
<accession>A0ABR9E6T4</accession>
<evidence type="ECO:0000313" key="16">
    <source>
        <dbReference type="EMBL" id="MBE0366700.1"/>
    </source>
</evidence>
<dbReference type="PROSITE" id="PS50110">
    <property type="entry name" value="RESPONSE_REGULATORY"/>
    <property type="match status" value="1"/>
</dbReference>
<evidence type="ECO:0000256" key="5">
    <source>
        <dbReference type="ARBA" id="ARBA00022553"/>
    </source>
</evidence>
<dbReference type="SUPFAM" id="SSF52172">
    <property type="entry name" value="CheY-like"/>
    <property type="match status" value="1"/>
</dbReference>
<dbReference type="Proteomes" id="UP000615755">
    <property type="component" value="Unassembled WGS sequence"/>
</dbReference>
<dbReference type="Gene3D" id="3.30.450.350">
    <property type="entry name" value="CHASE domain"/>
    <property type="match status" value="1"/>
</dbReference>
<evidence type="ECO:0000256" key="3">
    <source>
        <dbReference type="ARBA" id="ARBA00012438"/>
    </source>
</evidence>
<evidence type="ECO:0000313" key="17">
    <source>
        <dbReference type="Proteomes" id="UP000615755"/>
    </source>
</evidence>
<evidence type="ECO:0000256" key="12">
    <source>
        <dbReference type="SAM" id="Phobius"/>
    </source>
</evidence>
<dbReference type="PANTHER" id="PTHR45339">
    <property type="entry name" value="HYBRID SIGNAL TRANSDUCTION HISTIDINE KINASE J"/>
    <property type="match status" value="1"/>
</dbReference>
<dbReference type="Gene3D" id="1.10.287.130">
    <property type="match status" value="1"/>
</dbReference>
<dbReference type="InterPro" id="IPR003661">
    <property type="entry name" value="HisK_dim/P_dom"/>
</dbReference>
<comment type="catalytic activity">
    <reaction evidence="1">
        <text>ATP + protein L-histidine = ADP + protein N-phospho-L-histidine.</text>
        <dbReference type="EC" id="2.7.13.3"/>
    </reaction>
</comment>
<dbReference type="PROSITE" id="PS50109">
    <property type="entry name" value="HIS_KIN"/>
    <property type="match status" value="1"/>
</dbReference>
<evidence type="ECO:0000259" key="15">
    <source>
        <dbReference type="PROSITE" id="PS50839"/>
    </source>
</evidence>
<evidence type="ECO:0000256" key="8">
    <source>
        <dbReference type="ARBA" id="ARBA00023012"/>
    </source>
</evidence>
<dbReference type="InterPro" id="IPR003594">
    <property type="entry name" value="HATPase_dom"/>
</dbReference>
<dbReference type="SMART" id="SM00388">
    <property type="entry name" value="HisKA"/>
    <property type="match status" value="1"/>
</dbReference>
<dbReference type="Pfam" id="PF05231">
    <property type="entry name" value="MASE1"/>
    <property type="match status" value="1"/>
</dbReference>
<dbReference type="CDD" id="cd16922">
    <property type="entry name" value="HATPase_EvgS-ArcB-TorS-like"/>
    <property type="match status" value="1"/>
</dbReference>
<feature type="modified residue" description="4-aspartylphosphate" evidence="10">
    <location>
        <position position="834"/>
    </location>
</feature>
<keyword evidence="4" id="KW-1003">Cell membrane</keyword>
<keyword evidence="17" id="KW-1185">Reference proteome</keyword>
<dbReference type="InterPro" id="IPR007895">
    <property type="entry name" value="MASE1"/>
</dbReference>
<dbReference type="Gene3D" id="3.40.50.2300">
    <property type="match status" value="1"/>
</dbReference>
<dbReference type="Pfam" id="PF00072">
    <property type="entry name" value="Response_reg"/>
    <property type="match status" value="1"/>
</dbReference>
<evidence type="ECO:0000256" key="9">
    <source>
        <dbReference type="ARBA" id="ARBA00023136"/>
    </source>
</evidence>
<feature type="transmembrane region" description="Helical" evidence="12">
    <location>
        <begin position="12"/>
        <end position="33"/>
    </location>
</feature>
<evidence type="ECO:0000256" key="11">
    <source>
        <dbReference type="SAM" id="Coils"/>
    </source>
</evidence>
<comment type="caution">
    <text evidence="16">The sequence shown here is derived from an EMBL/GenBank/DDBJ whole genome shotgun (WGS) entry which is preliminary data.</text>
</comment>
<dbReference type="CDD" id="cd00082">
    <property type="entry name" value="HisKA"/>
    <property type="match status" value="1"/>
</dbReference>
<dbReference type="InterPro" id="IPR005467">
    <property type="entry name" value="His_kinase_dom"/>
</dbReference>
<dbReference type="InterPro" id="IPR042240">
    <property type="entry name" value="CHASE_sf"/>
</dbReference>
<feature type="domain" description="Response regulatory" evidence="14">
    <location>
        <begin position="785"/>
        <end position="901"/>
    </location>
</feature>
<feature type="coiled-coil region" evidence="11">
    <location>
        <begin position="518"/>
        <end position="545"/>
    </location>
</feature>
<evidence type="ECO:0000259" key="13">
    <source>
        <dbReference type="PROSITE" id="PS50109"/>
    </source>
</evidence>
<feature type="domain" description="CHASE" evidence="15">
    <location>
        <begin position="263"/>
        <end position="422"/>
    </location>
</feature>
<sequence length="901" mass="101566">MTLTFKHNWQSWLCYALFVFGYFCSGKVLSAFAFQDQVLPIWLPAGIALIGVYIWGWRFIPGLLFASFAFNWGSVYGWQPQTVPFANVIQTFIVATGALIQATLGGYILRDWLGHPLLLNSRRHIVYFVLILGIAVNLISANIGVLSLSFYHPDYHFSDHWQNMLAWWLGDSLGVLICAPVCLILVNPWLNKPVPKHNLLGTLSACIVLFFSVAMTTYLYNENNNKNAHIAAEREVKIIEHIIYRYVNRSMLAVQRLANQLQSTPNFDRQSFMDISNEIRKEYTFIRALSWNAYLKQNKQSAMNEQLKTLYGPNVKIKGQPLLLTDPMVVVKYISPEQSNYGALGLNIYANPQRQGALKKALIAQEPQATHIIFLVQESRPSPAYLLVSPVYEHLTKQTHSLKGYATGVIQVDILLNEVLKQAQAQRFDIAFFDDKNDHAFYQSYEGQKKTTTTKWVVPLHVAGQKWHMKLSVKDAFTSHVNKLQTLFLLTLQLTITALITFILLLFNYQHHALNNLVERRTQSLAKAKQQSDEANQAKSRFLANMSHEIRTPLNAVIGFASLAIDNQNTAQLQNYIHRIGSASKTLLNLVNDILDIAKIESNRLHLDKHTFELQALLKRIDSMFATSANNKNITWTIHHNLQNECWVKGDEMRIEQILINLCSNAVKFTQHGGINVKLEVDEIAPHCQLLFSVTDTGIGIKASQYKDVFNAFNQADSSTSREFGGTGLGLAIAKELAELMQGSLSIDSQVGHGSCFTLSIKCELSQPPTIHKLEIDTQQLHKLHILVAEDNPVNKLVIKAMLDTFKISHTIVENGQQAVNAVDVDEYDLILMDCQMPVMDGYQATSLIRQKKDATQLPIIALTADVMPEDKAHALAVGFNQHLAKPLERDKLAQCLAQYC</sequence>
<dbReference type="Gene3D" id="3.30.565.10">
    <property type="entry name" value="Histidine kinase-like ATPase, C-terminal domain"/>
    <property type="match status" value="1"/>
</dbReference>
<feature type="transmembrane region" description="Helical" evidence="12">
    <location>
        <begin position="487"/>
        <end position="507"/>
    </location>
</feature>
<organism evidence="16 17">
    <name type="scientific">Pseudoalteromonas aurantia 208</name>
    <dbReference type="NCBI Taxonomy" id="1314867"/>
    <lineage>
        <taxon>Bacteria</taxon>
        <taxon>Pseudomonadati</taxon>
        <taxon>Pseudomonadota</taxon>
        <taxon>Gammaproteobacteria</taxon>
        <taxon>Alteromonadales</taxon>
        <taxon>Pseudoalteromonadaceae</taxon>
        <taxon>Pseudoalteromonas</taxon>
    </lineage>
</organism>
<dbReference type="PROSITE" id="PS50839">
    <property type="entry name" value="CHASE"/>
    <property type="match status" value="1"/>
</dbReference>
<comment type="subcellular location">
    <subcellularLocation>
        <location evidence="2">Cell membrane</location>
        <topology evidence="2">Multi-pass membrane protein</topology>
    </subcellularLocation>
</comment>
<keyword evidence="6 12" id="KW-0812">Transmembrane</keyword>
<name>A0ABR9E6T4_9GAMM</name>
<feature type="transmembrane region" description="Helical" evidence="12">
    <location>
        <begin position="165"/>
        <end position="186"/>
    </location>
</feature>
<dbReference type="SMART" id="SM01079">
    <property type="entry name" value="CHASE"/>
    <property type="match status" value="1"/>
</dbReference>
<dbReference type="SUPFAM" id="SSF55874">
    <property type="entry name" value="ATPase domain of HSP90 chaperone/DNA topoisomerase II/histidine kinase"/>
    <property type="match status" value="1"/>
</dbReference>
<dbReference type="InterPro" id="IPR004358">
    <property type="entry name" value="Sig_transdc_His_kin-like_C"/>
</dbReference>
<feature type="transmembrane region" description="Helical" evidence="12">
    <location>
        <begin position="85"/>
        <end position="104"/>
    </location>
</feature>
<gene>
    <name evidence="16" type="ORF">PAUR_a3757</name>
</gene>
<dbReference type="SMART" id="SM00387">
    <property type="entry name" value="HATPase_c"/>
    <property type="match status" value="1"/>
</dbReference>
<dbReference type="PRINTS" id="PR00344">
    <property type="entry name" value="BCTRLSENSOR"/>
</dbReference>
<dbReference type="Pfam" id="PF03924">
    <property type="entry name" value="CHASE"/>
    <property type="match status" value="1"/>
</dbReference>
<evidence type="ECO:0000256" key="2">
    <source>
        <dbReference type="ARBA" id="ARBA00004651"/>
    </source>
</evidence>
<keyword evidence="9 12" id="KW-0472">Membrane</keyword>
<feature type="domain" description="Histidine kinase" evidence="13">
    <location>
        <begin position="545"/>
        <end position="765"/>
    </location>
</feature>
<dbReference type="InterPro" id="IPR006189">
    <property type="entry name" value="CHASE_dom"/>
</dbReference>
<keyword evidence="11" id="KW-0175">Coiled coil</keyword>
<feature type="transmembrane region" description="Helical" evidence="12">
    <location>
        <begin position="125"/>
        <end position="145"/>
    </location>
</feature>
<dbReference type="InterPro" id="IPR036890">
    <property type="entry name" value="HATPase_C_sf"/>
</dbReference>
<evidence type="ECO:0000259" key="14">
    <source>
        <dbReference type="PROSITE" id="PS50110"/>
    </source>
</evidence>
<feature type="transmembrane region" description="Helical" evidence="12">
    <location>
        <begin position="198"/>
        <end position="220"/>
    </location>
</feature>
<evidence type="ECO:0000256" key="4">
    <source>
        <dbReference type="ARBA" id="ARBA00022475"/>
    </source>
</evidence>